<dbReference type="OrthoDB" id="1436172at2759"/>
<dbReference type="PANTHER" id="PTHR47599">
    <property type="entry name" value="CELL-TO-CELL MOVEMENT PROTEIN"/>
    <property type="match status" value="1"/>
</dbReference>
<protein>
    <recommendedName>
        <fullName evidence="3">Movement protein</fullName>
    </recommendedName>
</protein>
<dbReference type="InterPro" id="IPR051596">
    <property type="entry name" value="Caulimoviridae_Movement"/>
</dbReference>
<gene>
    <name evidence="1" type="ORF">CR513_27087</name>
</gene>
<proteinExistence type="predicted"/>
<sequence length="241" mass="27860">TRNNQTINLLEHQILNQHIREGYNYIHLGLIQVAAKPNYRLGVNSLILMILRYIRLKKFNDSIIAILESNLHDGPAFFNCYPNFSIDLRHDKTNDIVDELSSPIQIIFGIYYKVTKISYNFKALRSSKEETILVEANLRKSSIQVPKRLSHNEVTSKIPKEWLLEEITEEPKVYNTQIREMIQEGPNIRLKMNRSAFVKINEPLMNLKGQPSRHSVDGSTINLDLRGIDINNPKNCTTSVF</sequence>
<keyword evidence="2" id="KW-1185">Reference proteome</keyword>
<dbReference type="InterPro" id="IPR028919">
    <property type="entry name" value="Viral_movement"/>
</dbReference>
<dbReference type="EMBL" id="QJKJ01005233">
    <property type="protein sequence ID" value="RDX90996.1"/>
    <property type="molecule type" value="Genomic_DNA"/>
</dbReference>
<evidence type="ECO:0008006" key="3">
    <source>
        <dbReference type="Google" id="ProtNLM"/>
    </source>
</evidence>
<dbReference type="Proteomes" id="UP000257109">
    <property type="component" value="Unassembled WGS sequence"/>
</dbReference>
<organism evidence="1 2">
    <name type="scientific">Mucuna pruriens</name>
    <name type="common">Velvet bean</name>
    <name type="synonym">Dolichos pruriens</name>
    <dbReference type="NCBI Taxonomy" id="157652"/>
    <lineage>
        <taxon>Eukaryota</taxon>
        <taxon>Viridiplantae</taxon>
        <taxon>Streptophyta</taxon>
        <taxon>Embryophyta</taxon>
        <taxon>Tracheophyta</taxon>
        <taxon>Spermatophyta</taxon>
        <taxon>Magnoliopsida</taxon>
        <taxon>eudicotyledons</taxon>
        <taxon>Gunneridae</taxon>
        <taxon>Pentapetalae</taxon>
        <taxon>rosids</taxon>
        <taxon>fabids</taxon>
        <taxon>Fabales</taxon>
        <taxon>Fabaceae</taxon>
        <taxon>Papilionoideae</taxon>
        <taxon>50 kb inversion clade</taxon>
        <taxon>NPAAA clade</taxon>
        <taxon>indigoferoid/millettioid clade</taxon>
        <taxon>Phaseoleae</taxon>
        <taxon>Mucuna</taxon>
    </lineage>
</organism>
<feature type="non-terminal residue" evidence="1">
    <location>
        <position position="1"/>
    </location>
</feature>
<evidence type="ECO:0000313" key="2">
    <source>
        <dbReference type="Proteomes" id="UP000257109"/>
    </source>
</evidence>
<dbReference type="PANTHER" id="PTHR47599:SF4">
    <property type="entry name" value="POLYPROTEIN"/>
    <property type="match status" value="1"/>
</dbReference>
<comment type="caution">
    <text evidence="1">The sequence shown here is derived from an EMBL/GenBank/DDBJ whole genome shotgun (WGS) entry which is preliminary data.</text>
</comment>
<feature type="non-terminal residue" evidence="1">
    <location>
        <position position="241"/>
    </location>
</feature>
<dbReference type="AlphaFoldDB" id="A0A371GKE7"/>
<reference evidence="1" key="1">
    <citation type="submission" date="2018-05" db="EMBL/GenBank/DDBJ databases">
        <title>Draft genome of Mucuna pruriens seed.</title>
        <authorList>
            <person name="Nnadi N.E."/>
            <person name="Vos R."/>
            <person name="Hasami M.H."/>
            <person name="Devisetty U.K."/>
            <person name="Aguiy J.C."/>
        </authorList>
    </citation>
    <scope>NUCLEOTIDE SEQUENCE [LARGE SCALE GENOMIC DNA]</scope>
    <source>
        <strain evidence="1">JCA_2017</strain>
    </source>
</reference>
<evidence type="ECO:0000313" key="1">
    <source>
        <dbReference type="EMBL" id="RDX90996.1"/>
    </source>
</evidence>
<name>A0A371GKE7_MUCPR</name>
<dbReference type="Pfam" id="PF01107">
    <property type="entry name" value="MP"/>
    <property type="match status" value="1"/>
</dbReference>
<accession>A0A371GKE7</accession>